<gene>
    <name evidence="2" type="ORF">VP01_1235g2</name>
</gene>
<feature type="compositionally biased region" description="Low complexity" evidence="1">
    <location>
        <begin position="130"/>
        <end position="153"/>
    </location>
</feature>
<accession>A0A0L6VPZ6</accession>
<feature type="region of interest" description="Disordered" evidence="1">
    <location>
        <begin position="224"/>
        <end position="249"/>
    </location>
</feature>
<comment type="caution">
    <text evidence="2">The sequence shown here is derived from an EMBL/GenBank/DDBJ whole genome shotgun (WGS) entry which is preliminary data.</text>
</comment>
<dbReference type="VEuPathDB" id="FungiDB:VP01_1235g2"/>
<keyword evidence="3" id="KW-1185">Reference proteome</keyword>
<proteinExistence type="predicted"/>
<organism evidence="2 3">
    <name type="scientific">Puccinia sorghi</name>
    <dbReference type="NCBI Taxonomy" id="27349"/>
    <lineage>
        <taxon>Eukaryota</taxon>
        <taxon>Fungi</taxon>
        <taxon>Dikarya</taxon>
        <taxon>Basidiomycota</taxon>
        <taxon>Pucciniomycotina</taxon>
        <taxon>Pucciniomycetes</taxon>
        <taxon>Pucciniales</taxon>
        <taxon>Pucciniaceae</taxon>
        <taxon>Puccinia</taxon>
    </lineage>
</organism>
<evidence type="ECO:0000313" key="3">
    <source>
        <dbReference type="Proteomes" id="UP000037035"/>
    </source>
</evidence>
<reference evidence="2 3" key="1">
    <citation type="submission" date="2015-08" db="EMBL/GenBank/DDBJ databases">
        <title>Next Generation Sequencing and Analysis of the Genome of Puccinia sorghi L Schw, the Causal Agent of Maize Common Rust.</title>
        <authorList>
            <person name="Rochi L."/>
            <person name="Burguener G."/>
            <person name="Darino M."/>
            <person name="Turjanski A."/>
            <person name="Kreff E."/>
            <person name="Dieguez M.J."/>
            <person name="Sacco F."/>
        </authorList>
    </citation>
    <scope>NUCLEOTIDE SEQUENCE [LARGE SCALE GENOMIC DNA]</scope>
    <source>
        <strain evidence="2 3">RO10H11247</strain>
    </source>
</reference>
<sequence>MGVALCIQMRSSHLFKINTSGTETTGIGLLLRLRATPSTDACDTSSRTETQQQFTNLIYTPFIFLIGSFLFQTNLYKRQVPLNPWARTGTPNDCQAPFNQAFDQQAARHQEEMLNLAKKFEAKLLEHKTNTTSKNQKTLTKSQSKKTSGSGSLPCPKEKKTAVQKAPPVATPYINSTTTKLPFFLMPISNFYQNRTIILMRRFPTEPSTDLDIHKEAYGLLDADDDVSSSRKNDDVQDGNNHEDDEEGEGIDFYGPSCYDLVTPFRTCQGFPQLGDYLQPPHLCTFPNHAPASHRSRLAVVLPLPCSPDLLQPICCRSSPSFTRPLPAVSPQPAPTQIMFPPPIAANRCRLPTRLTADGCMPAARPCLPFPTLPIPLFACRPFARSPPHYPFPSLLSFLFTPQPTFCLPFALFTLQANCCRSLPPTSHHRTASPIGVH</sequence>
<evidence type="ECO:0000256" key="1">
    <source>
        <dbReference type="SAM" id="MobiDB-lite"/>
    </source>
</evidence>
<evidence type="ECO:0000313" key="2">
    <source>
        <dbReference type="EMBL" id="KNZ62692.1"/>
    </source>
</evidence>
<dbReference type="Proteomes" id="UP000037035">
    <property type="component" value="Unassembled WGS sequence"/>
</dbReference>
<feature type="region of interest" description="Disordered" evidence="1">
    <location>
        <begin position="127"/>
        <end position="166"/>
    </location>
</feature>
<dbReference type="AlphaFoldDB" id="A0A0L6VPZ6"/>
<name>A0A0L6VPZ6_9BASI</name>
<protein>
    <submittedName>
        <fullName evidence="2">Uncharacterized protein</fullName>
    </submittedName>
</protein>
<dbReference type="EMBL" id="LAVV01002621">
    <property type="protein sequence ID" value="KNZ62692.1"/>
    <property type="molecule type" value="Genomic_DNA"/>
</dbReference>